<evidence type="ECO:0000313" key="6">
    <source>
        <dbReference type="Proteomes" id="UP000616114"/>
    </source>
</evidence>
<name>A0A8J2TY42_9MICO</name>
<dbReference type="InterPro" id="IPR001173">
    <property type="entry name" value="Glyco_trans_2-like"/>
</dbReference>
<dbReference type="Gene3D" id="3.90.550.10">
    <property type="entry name" value="Spore Coat Polysaccharide Biosynthesis Protein SpsA, Chain A"/>
    <property type="match status" value="1"/>
</dbReference>
<dbReference type="SUPFAM" id="SSF53448">
    <property type="entry name" value="Nucleotide-diphospho-sugar transferases"/>
    <property type="match status" value="1"/>
</dbReference>
<reference evidence="5" key="1">
    <citation type="journal article" date="2014" name="Int. J. Syst. Evol. Microbiol.">
        <title>Complete genome sequence of Corynebacterium casei LMG S-19264T (=DSM 44701T), isolated from a smear-ripened cheese.</title>
        <authorList>
            <consortium name="US DOE Joint Genome Institute (JGI-PGF)"/>
            <person name="Walter F."/>
            <person name="Albersmeier A."/>
            <person name="Kalinowski J."/>
            <person name="Ruckert C."/>
        </authorList>
    </citation>
    <scope>NUCLEOTIDE SEQUENCE</scope>
    <source>
        <strain evidence="5">CGMCC 1.12785</strain>
    </source>
</reference>
<evidence type="ECO:0000256" key="3">
    <source>
        <dbReference type="ARBA" id="ARBA00022679"/>
    </source>
</evidence>
<keyword evidence="3 5" id="KW-0808">Transferase</keyword>
<comment type="similarity">
    <text evidence="1">Belongs to the glycosyltransferase 2 family.</text>
</comment>
<evidence type="ECO:0000259" key="4">
    <source>
        <dbReference type="Pfam" id="PF00535"/>
    </source>
</evidence>
<dbReference type="EMBL" id="BMFY01000006">
    <property type="protein sequence ID" value="GGA14766.1"/>
    <property type="molecule type" value="Genomic_DNA"/>
</dbReference>
<dbReference type="PANTHER" id="PTHR43685">
    <property type="entry name" value="GLYCOSYLTRANSFERASE"/>
    <property type="match status" value="1"/>
</dbReference>
<dbReference type="GO" id="GO:0016757">
    <property type="term" value="F:glycosyltransferase activity"/>
    <property type="evidence" value="ECO:0007669"/>
    <property type="project" value="UniProtKB-KW"/>
</dbReference>
<feature type="domain" description="Glycosyltransferase 2-like" evidence="4">
    <location>
        <begin position="7"/>
        <end position="139"/>
    </location>
</feature>
<keyword evidence="6" id="KW-1185">Reference proteome</keyword>
<protein>
    <submittedName>
        <fullName evidence="5">Glycosyl transferase</fullName>
    </submittedName>
</protein>
<comment type="caution">
    <text evidence="5">The sequence shown here is derived from an EMBL/GenBank/DDBJ whole genome shotgun (WGS) entry which is preliminary data.</text>
</comment>
<dbReference type="PANTHER" id="PTHR43685:SF5">
    <property type="entry name" value="GLYCOSYLTRANSFERASE EPSE-RELATED"/>
    <property type="match status" value="1"/>
</dbReference>
<reference evidence="5" key="2">
    <citation type="submission" date="2020-09" db="EMBL/GenBank/DDBJ databases">
        <authorList>
            <person name="Sun Q."/>
            <person name="Zhou Y."/>
        </authorList>
    </citation>
    <scope>NUCLEOTIDE SEQUENCE</scope>
    <source>
        <strain evidence="5">CGMCC 1.12785</strain>
    </source>
</reference>
<proteinExistence type="inferred from homology"/>
<dbReference type="InterPro" id="IPR050834">
    <property type="entry name" value="Glycosyltransf_2"/>
</dbReference>
<evidence type="ECO:0000256" key="1">
    <source>
        <dbReference type="ARBA" id="ARBA00006739"/>
    </source>
</evidence>
<dbReference type="CDD" id="cd00761">
    <property type="entry name" value="Glyco_tranf_GTA_type"/>
    <property type="match status" value="1"/>
</dbReference>
<dbReference type="AlphaFoldDB" id="A0A8J2TY42"/>
<evidence type="ECO:0000313" key="5">
    <source>
        <dbReference type="EMBL" id="GGA14766.1"/>
    </source>
</evidence>
<dbReference type="RefSeq" id="WP_188550507.1">
    <property type="nucleotide sequence ID" value="NZ_BMFY01000006.1"/>
</dbReference>
<dbReference type="Proteomes" id="UP000616114">
    <property type="component" value="Unassembled WGS sequence"/>
</dbReference>
<accession>A0A8J2TY42</accession>
<gene>
    <name evidence="5" type="ORF">GCM10011333_17180</name>
</gene>
<dbReference type="InterPro" id="IPR029044">
    <property type="entry name" value="Nucleotide-diphossugar_trans"/>
</dbReference>
<organism evidence="5 6">
    <name type="scientific">Sediminivirga luteola</name>
    <dbReference type="NCBI Taxonomy" id="1774748"/>
    <lineage>
        <taxon>Bacteria</taxon>
        <taxon>Bacillati</taxon>
        <taxon>Actinomycetota</taxon>
        <taxon>Actinomycetes</taxon>
        <taxon>Micrococcales</taxon>
        <taxon>Brevibacteriaceae</taxon>
        <taxon>Sediminivirga</taxon>
    </lineage>
</organism>
<keyword evidence="2" id="KW-0328">Glycosyltransferase</keyword>
<evidence type="ECO:0000256" key="2">
    <source>
        <dbReference type="ARBA" id="ARBA00022676"/>
    </source>
</evidence>
<dbReference type="Pfam" id="PF00535">
    <property type="entry name" value="Glycos_transf_2"/>
    <property type="match status" value="1"/>
</dbReference>
<sequence length="335" mass="37489">MSHPEISVVIPAKDASPYLSTMFATLAKQFDEPGRMDVVFVDDGSSDRTQEVLEQQAARFPRFTVLRNERPVGLASARNQGMAAASADVIAFLDGDDWLRPGHLAVVSRAVRDLGVDFVRTDHIQVTGDRRDLTKAPMAVRGRALDPRKGVLPTDQSTMVDYPFAWAGAFHRRLLDGSGLLRFPEGYMTAEDRPWIWNLHLNAESFAVVDAPGICYRRQVAGSLTQIVDERQLWFIDAFAEVFRLVHADRDAALFLPKATRNWLAILAHQLERSKQMVPGLRRTLLERARATTAAVPQEILRAQFGLLDPRRQLLLMPALEGLRGAPRYLKEALA</sequence>